<keyword evidence="3 6" id="KW-0863">Zinc-finger</keyword>
<feature type="region of interest" description="Disordered" evidence="7">
    <location>
        <begin position="256"/>
        <end position="277"/>
    </location>
</feature>
<dbReference type="GO" id="GO:0006355">
    <property type="term" value="P:regulation of DNA-templated transcription"/>
    <property type="evidence" value="ECO:0007669"/>
    <property type="project" value="InterPro"/>
</dbReference>
<dbReference type="GO" id="GO:0008270">
    <property type="term" value="F:zinc ion binding"/>
    <property type="evidence" value="ECO:0007669"/>
    <property type="project" value="UniProtKB-KW"/>
</dbReference>
<dbReference type="SMART" id="SM00401">
    <property type="entry name" value="ZnF_GATA"/>
    <property type="match status" value="1"/>
</dbReference>
<dbReference type="EMBL" id="CP097506">
    <property type="protein sequence ID" value="URD99895.1"/>
    <property type="molecule type" value="Genomic_DNA"/>
</dbReference>
<evidence type="ECO:0000256" key="7">
    <source>
        <dbReference type="SAM" id="MobiDB-lite"/>
    </source>
</evidence>
<keyword evidence="5" id="KW-0010">Activator</keyword>
<dbReference type="EMBL" id="CP097506">
    <property type="protein sequence ID" value="URD96035.1"/>
    <property type="molecule type" value="Genomic_DNA"/>
</dbReference>
<dbReference type="FunFam" id="3.30.50.10:FF:000018">
    <property type="entry name" value="GATA transcription factor"/>
    <property type="match status" value="1"/>
</dbReference>
<dbReference type="PANTHER" id="PTHR45658:SF92">
    <property type="entry name" value="GATA TRANSCRIPTION FACTOR 5"/>
    <property type="match status" value="1"/>
</dbReference>
<dbReference type="PROSITE" id="PS50114">
    <property type="entry name" value="GATA_ZN_FINGER_2"/>
    <property type="match status" value="1"/>
</dbReference>
<feature type="compositionally biased region" description="Polar residues" evidence="7">
    <location>
        <begin position="191"/>
        <end position="202"/>
    </location>
</feature>
<dbReference type="SUPFAM" id="SSF57716">
    <property type="entry name" value="Glucocorticoid receptor-like (DNA-binding domain)"/>
    <property type="match status" value="1"/>
</dbReference>
<evidence type="ECO:0000313" key="11">
    <source>
        <dbReference type="Proteomes" id="UP001055439"/>
    </source>
</evidence>
<dbReference type="GO" id="GO:0030154">
    <property type="term" value="P:cell differentiation"/>
    <property type="evidence" value="ECO:0007669"/>
    <property type="project" value="TreeGrafter"/>
</dbReference>
<dbReference type="AlphaFoldDB" id="A0A9E7FN66"/>
<dbReference type="PANTHER" id="PTHR45658">
    <property type="entry name" value="GATA TRANSCRIPTION FACTOR"/>
    <property type="match status" value="1"/>
</dbReference>
<dbReference type="Gene3D" id="3.30.50.10">
    <property type="entry name" value="Erythroid Transcription Factor GATA-1, subunit A"/>
    <property type="match status" value="1"/>
</dbReference>
<evidence type="ECO:0000256" key="2">
    <source>
        <dbReference type="ARBA" id="ARBA00022723"/>
    </source>
</evidence>
<dbReference type="Proteomes" id="UP001055439">
    <property type="component" value="Chromosome 4"/>
</dbReference>
<dbReference type="Pfam" id="PF00320">
    <property type="entry name" value="GATA"/>
    <property type="match status" value="1"/>
</dbReference>
<evidence type="ECO:0000256" key="6">
    <source>
        <dbReference type="PROSITE-ProRule" id="PRU00094"/>
    </source>
</evidence>
<evidence type="ECO:0000256" key="3">
    <source>
        <dbReference type="ARBA" id="ARBA00022771"/>
    </source>
</evidence>
<dbReference type="GO" id="GO:0005634">
    <property type="term" value="C:nucleus"/>
    <property type="evidence" value="ECO:0007669"/>
    <property type="project" value="TreeGrafter"/>
</dbReference>
<accession>A0A9E7FN66</accession>
<evidence type="ECO:0000259" key="8">
    <source>
        <dbReference type="PROSITE" id="PS50114"/>
    </source>
</evidence>
<organism evidence="10 11">
    <name type="scientific">Musa troglodytarum</name>
    <name type="common">fe'i banana</name>
    <dbReference type="NCBI Taxonomy" id="320322"/>
    <lineage>
        <taxon>Eukaryota</taxon>
        <taxon>Viridiplantae</taxon>
        <taxon>Streptophyta</taxon>
        <taxon>Embryophyta</taxon>
        <taxon>Tracheophyta</taxon>
        <taxon>Spermatophyta</taxon>
        <taxon>Magnoliopsida</taxon>
        <taxon>Liliopsida</taxon>
        <taxon>Zingiberales</taxon>
        <taxon>Musaceae</taxon>
        <taxon>Musa</taxon>
    </lineage>
</organism>
<name>A0A9E7FN66_9LILI</name>
<evidence type="ECO:0000256" key="5">
    <source>
        <dbReference type="ARBA" id="ARBA00023159"/>
    </source>
</evidence>
<feature type="region of interest" description="Disordered" evidence="7">
    <location>
        <begin position="367"/>
        <end position="400"/>
    </location>
</feature>
<proteinExistence type="inferred from homology"/>
<dbReference type="InterPro" id="IPR051140">
    <property type="entry name" value="GATA_TF"/>
</dbReference>
<evidence type="ECO:0000313" key="9">
    <source>
        <dbReference type="EMBL" id="URD96035.1"/>
    </source>
</evidence>
<dbReference type="InterPro" id="IPR013088">
    <property type="entry name" value="Znf_NHR/GATA"/>
</dbReference>
<keyword evidence="11" id="KW-1185">Reference proteome</keyword>
<evidence type="ECO:0000313" key="10">
    <source>
        <dbReference type="EMBL" id="URD99895.1"/>
    </source>
</evidence>
<evidence type="ECO:0000256" key="1">
    <source>
        <dbReference type="ARBA" id="ARBA00005694"/>
    </source>
</evidence>
<feature type="domain" description="GATA-type" evidence="8">
    <location>
        <begin position="392"/>
        <end position="428"/>
    </location>
</feature>
<keyword evidence="4" id="KW-0862">Zinc</keyword>
<dbReference type="PROSITE" id="PS00344">
    <property type="entry name" value="GATA_ZN_FINGER_1"/>
    <property type="match status" value="1"/>
</dbReference>
<dbReference type="GO" id="GO:0043565">
    <property type="term" value="F:sequence-specific DNA binding"/>
    <property type="evidence" value="ECO:0007669"/>
    <property type="project" value="InterPro"/>
</dbReference>
<evidence type="ECO:0000256" key="4">
    <source>
        <dbReference type="ARBA" id="ARBA00022833"/>
    </source>
</evidence>
<feature type="compositionally biased region" description="Basic residues" evidence="7">
    <location>
        <begin position="372"/>
        <end position="386"/>
    </location>
</feature>
<feature type="compositionally biased region" description="Polar residues" evidence="7">
    <location>
        <begin position="256"/>
        <end position="268"/>
    </location>
</feature>
<dbReference type="OrthoDB" id="2162994at2759"/>
<feature type="region of interest" description="Disordered" evidence="7">
    <location>
        <begin position="179"/>
        <end position="214"/>
    </location>
</feature>
<protein>
    <submittedName>
        <fullName evidence="10">GATA transcription factor</fullName>
    </submittedName>
</protein>
<sequence>MLHGTLSTSSSPSVSATAALFLIPSFHFSSLRTPRPAPVPPLAYSHCSQVGRITSKYATNDIWDGNGRKDGIFLLFFCYYMSFYTPNMHFFLSSFLLLVLYAVAYESLVGLQGEKESNMEVVNANLRPEILCSGQQKQQNQVALSEEVGWAVERGNIMGEAFSVDDLLNLGAFVEDEMEAEEEEAGRVSQIDAQQAHNETTHSSSSSSSSSGLTFELPPPLSDICLPAHDAAELEWVSFIIDDSISEFPSCSGVASLSSPPSGAQSENRQVRAAEPQGQGLSFLVPNVCPLSTEAKVPVKAKRSKRSRGATAAWSMSGPLSLADSSSCSSATTTTSSASSCSSTSSSSPFLIYDPSAVAVDQSFLLYDHPPQPKKQKPKKRGRKPKTPLSTASGERRCSHCGAQKTPQWRAGPLGAKTLCNACGVRFKSGRLLPEYRPACSPTFVSHMHSNSHRKVLEMRRTKEAELLAPATSPPPPLLVAVSL</sequence>
<dbReference type="CDD" id="cd00202">
    <property type="entry name" value="ZnF_GATA"/>
    <property type="match status" value="1"/>
</dbReference>
<comment type="similarity">
    <text evidence="1">Belongs to the type IV zinc-finger family. Class A subfamily.</text>
</comment>
<dbReference type="InterPro" id="IPR000679">
    <property type="entry name" value="Znf_GATA"/>
</dbReference>
<reference evidence="10" key="1">
    <citation type="submission" date="2022-05" db="EMBL/GenBank/DDBJ databases">
        <title>The Musa troglodytarum L. genome provides insights into the mechanism of non-climacteric behaviour and enrichment of carotenoids.</title>
        <authorList>
            <person name="Wang J."/>
        </authorList>
    </citation>
    <scope>NUCLEOTIDE SEQUENCE</scope>
    <source>
        <tissue evidence="10">Leaf</tissue>
    </source>
</reference>
<gene>
    <name evidence="10" type="ORF">MUK42_30002</name>
    <name evidence="9" type="ORF">MUK42_30018</name>
</gene>
<feature type="compositionally biased region" description="Basic residues" evidence="7">
    <location>
        <begin position="299"/>
        <end position="308"/>
    </location>
</feature>
<keyword evidence="2" id="KW-0479">Metal-binding</keyword>
<feature type="region of interest" description="Disordered" evidence="7">
    <location>
        <begin position="298"/>
        <end position="325"/>
    </location>
</feature>